<reference evidence="2 3" key="1">
    <citation type="journal article" date="2020" name="Nat. Food">
        <title>A phased Vanilla planifolia genome enables genetic improvement of flavour and production.</title>
        <authorList>
            <person name="Hasing T."/>
            <person name="Tang H."/>
            <person name="Brym M."/>
            <person name="Khazi F."/>
            <person name="Huang T."/>
            <person name="Chambers A.H."/>
        </authorList>
    </citation>
    <scope>NUCLEOTIDE SEQUENCE [LARGE SCALE GENOMIC DNA]</scope>
    <source>
        <tissue evidence="2">Leaf</tissue>
    </source>
</reference>
<comment type="caution">
    <text evidence="2">The sequence shown here is derived from an EMBL/GenBank/DDBJ whole genome shotgun (WGS) entry which is preliminary data.</text>
</comment>
<gene>
    <name evidence="2" type="ORF">HPP92_010118</name>
</gene>
<organism evidence="2 3">
    <name type="scientific">Vanilla planifolia</name>
    <name type="common">Vanilla</name>
    <dbReference type="NCBI Taxonomy" id="51239"/>
    <lineage>
        <taxon>Eukaryota</taxon>
        <taxon>Viridiplantae</taxon>
        <taxon>Streptophyta</taxon>
        <taxon>Embryophyta</taxon>
        <taxon>Tracheophyta</taxon>
        <taxon>Spermatophyta</taxon>
        <taxon>Magnoliopsida</taxon>
        <taxon>Liliopsida</taxon>
        <taxon>Asparagales</taxon>
        <taxon>Orchidaceae</taxon>
        <taxon>Vanilloideae</taxon>
        <taxon>Vanilleae</taxon>
        <taxon>Vanilla</taxon>
    </lineage>
</organism>
<dbReference type="AlphaFoldDB" id="A0A835UZS7"/>
<accession>A0A835UZS7</accession>
<dbReference type="EMBL" id="JADCNM010000005">
    <property type="protein sequence ID" value="KAG0482034.1"/>
    <property type="molecule type" value="Genomic_DNA"/>
</dbReference>
<sequence length="323" mass="37320">MSLVSKDEKVSNRTKKISYLLEEWCYVVGIRRINEEVRVRSLIRMPLSGDERRPIELGQEQWKILFSRIYLEYKAMANEGNLLVMRDLSETLSTCSSRIEIAFQEAVALKRQDELIQRKKQLQAEMSSRPNVLLLRKRKRAKKTDANRAGRGRGCTNNYRKSYNKPRFYLGNSLSISNAFNEQTAKQKRIIAEAREKQRDLKAVLVSNEKEQEEHTLGEVSSLDLSGKQEHVMNGRVDSAEDASDVSNIGDDVTESLDPDLQDRDATPLNWDTDTSEVHPSLKPLQVNYQLIGQRRQVMLWTILHQHVLLILSHRLSQMDLTR</sequence>
<dbReference type="InterPro" id="IPR055327">
    <property type="entry name" value="TRAF1A/B"/>
</dbReference>
<evidence type="ECO:0000313" key="2">
    <source>
        <dbReference type="EMBL" id="KAG0482034.1"/>
    </source>
</evidence>
<evidence type="ECO:0000256" key="1">
    <source>
        <dbReference type="SAM" id="MobiDB-lite"/>
    </source>
</evidence>
<dbReference type="PANTHER" id="PTHR47477:SF8">
    <property type="entry name" value="TNF RECEPTOR-ASSOCIATED FACTOR HOMOLOG 1A"/>
    <property type="match status" value="1"/>
</dbReference>
<dbReference type="OrthoDB" id="660257at2759"/>
<name>A0A835UZS7_VANPL</name>
<dbReference type="PANTHER" id="PTHR47477">
    <property type="entry name" value="TNF RECEPTOR-ASSOCIATED FACTOR HOMOLOG 1A"/>
    <property type="match status" value="1"/>
</dbReference>
<evidence type="ECO:0000313" key="3">
    <source>
        <dbReference type="Proteomes" id="UP000639772"/>
    </source>
</evidence>
<protein>
    <submittedName>
        <fullName evidence="2">Uncharacterized protein</fullName>
    </submittedName>
</protein>
<dbReference type="Proteomes" id="UP000639772">
    <property type="component" value="Unassembled WGS sequence"/>
</dbReference>
<proteinExistence type="predicted"/>
<feature type="region of interest" description="Disordered" evidence="1">
    <location>
        <begin position="239"/>
        <end position="278"/>
    </location>
</feature>